<evidence type="ECO:0000256" key="7">
    <source>
        <dbReference type="ARBA" id="ARBA00022840"/>
    </source>
</evidence>
<evidence type="ECO:0000256" key="4">
    <source>
        <dbReference type="ARBA" id="ARBA00022741"/>
    </source>
</evidence>
<evidence type="ECO:0000256" key="8">
    <source>
        <dbReference type="ARBA" id="ARBA00023125"/>
    </source>
</evidence>
<dbReference type="InterPro" id="IPR016136">
    <property type="entry name" value="DNA_helicase_N/primase_C"/>
</dbReference>
<dbReference type="EMBL" id="BAAASX010000029">
    <property type="protein sequence ID" value="GAA2351934.1"/>
    <property type="molecule type" value="Genomic_DNA"/>
</dbReference>
<comment type="catalytic activity">
    <reaction evidence="10 12">
        <text>ATP + H2O = ADP + phosphate + H(+)</text>
        <dbReference type="Rhea" id="RHEA:13065"/>
        <dbReference type="ChEBI" id="CHEBI:15377"/>
        <dbReference type="ChEBI" id="CHEBI:15378"/>
        <dbReference type="ChEBI" id="CHEBI:30616"/>
        <dbReference type="ChEBI" id="CHEBI:43474"/>
        <dbReference type="ChEBI" id="CHEBI:456216"/>
        <dbReference type="EC" id="5.6.2.3"/>
    </reaction>
</comment>
<dbReference type="GO" id="GO:0004386">
    <property type="term" value="F:helicase activity"/>
    <property type="evidence" value="ECO:0007669"/>
    <property type="project" value="UniProtKB-KW"/>
</dbReference>
<dbReference type="InterPro" id="IPR007693">
    <property type="entry name" value="DNA_helicase_DnaB-like_N"/>
</dbReference>
<accession>A0ABN3GIG4</accession>
<dbReference type="PANTHER" id="PTHR30153:SF2">
    <property type="entry name" value="REPLICATIVE DNA HELICASE"/>
    <property type="match status" value="1"/>
</dbReference>
<proteinExistence type="inferred from homology"/>
<comment type="function">
    <text evidence="12">The main replicative DNA helicase, it participates in initiation and elongation during chromosome replication. Travels ahead of the DNA replisome, separating dsDNA into templates for DNA synthesis. A processive ATP-dependent 5'-3' DNA helicase it has DNA-dependent ATPase activity.</text>
</comment>
<dbReference type="CDD" id="cd00984">
    <property type="entry name" value="DnaB_C"/>
    <property type="match status" value="1"/>
</dbReference>
<comment type="caution">
    <text evidence="14">The sequence shown here is derived from an EMBL/GenBank/DDBJ whole genome shotgun (WGS) entry which is preliminary data.</text>
</comment>
<dbReference type="RefSeq" id="WP_310283743.1">
    <property type="nucleotide sequence ID" value="NZ_BAAASX010000029.1"/>
</dbReference>
<keyword evidence="6 12" id="KW-0347">Helicase</keyword>
<keyword evidence="4 12" id="KW-0547">Nucleotide-binding</keyword>
<dbReference type="PROSITE" id="PS51199">
    <property type="entry name" value="SF4_HELICASE"/>
    <property type="match status" value="1"/>
</dbReference>
<evidence type="ECO:0000313" key="14">
    <source>
        <dbReference type="EMBL" id="GAA2351934.1"/>
    </source>
</evidence>
<sequence length="461" mass="50112">MQLDHRSDHESLFLAEPDLLVRSADPFKDRTPPQDLMAEQSVLGGMLLNAAVIDEVCEIISSSDFYNPRNSIVFDAICALRAENMPVDAVTLVAHLLDAGTLTKVGGGPYIQELLHAVPTAANAGYYARIVADRSQLRRLIETGSRLVQYGYAGGAGGRDVAELVNMAQADLSDAALGRRVGAVEEFTDFLDETIAQILERPSRGLSTGLGVVDDVIGGLKPGQLVLVGARPGVGKTIEVIGMVRAAGLRRAGSVLGFFLEMSKHEIQKRILSAEAGINLARITNGELRPHEVDLLHTAADRVRGCFIHMDDTPQVNIEHIRATARKVQAEKGLDLIVIDYLQLMDTGGDGKNRAVELGAVSRGLKVLARELEIPIVGCVQLNRNSDSRSDRRPQMSDLRESGAFEQDADVIILLHRDDYHDPEHIRAGEVDLIIAKNRNGPIDTVTAAAQLHYARFTDFT</sequence>
<dbReference type="NCBIfam" id="TIGR00665">
    <property type="entry name" value="DnaB"/>
    <property type="match status" value="1"/>
</dbReference>
<dbReference type="InterPro" id="IPR036185">
    <property type="entry name" value="DNA_heli_DnaB-like_N_sf"/>
</dbReference>
<dbReference type="EC" id="5.6.2.3" evidence="11 12"/>
<comment type="similarity">
    <text evidence="1 12">Belongs to the helicase family. DnaB subfamily.</text>
</comment>
<evidence type="ECO:0000313" key="15">
    <source>
        <dbReference type="Proteomes" id="UP001501584"/>
    </source>
</evidence>
<dbReference type="SUPFAM" id="SSF52540">
    <property type="entry name" value="P-loop containing nucleoside triphosphate hydrolases"/>
    <property type="match status" value="1"/>
</dbReference>
<evidence type="ECO:0000256" key="3">
    <source>
        <dbReference type="ARBA" id="ARBA00022705"/>
    </source>
</evidence>
<keyword evidence="15" id="KW-1185">Reference proteome</keyword>
<evidence type="ECO:0000259" key="13">
    <source>
        <dbReference type="PROSITE" id="PS51199"/>
    </source>
</evidence>
<evidence type="ECO:0000256" key="5">
    <source>
        <dbReference type="ARBA" id="ARBA00022801"/>
    </source>
</evidence>
<dbReference type="PANTHER" id="PTHR30153">
    <property type="entry name" value="REPLICATIVE DNA HELICASE DNAB"/>
    <property type="match status" value="1"/>
</dbReference>
<feature type="domain" description="SF4 helicase" evidence="13">
    <location>
        <begin position="199"/>
        <end position="461"/>
    </location>
</feature>
<evidence type="ECO:0000256" key="1">
    <source>
        <dbReference type="ARBA" id="ARBA00008428"/>
    </source>
</evidence>
<protein>
    <recommendedName>
        <fullName evidence="11 12">Replicative DNA helicase</fullName>
        <ecNumber evidence="11 12">5.6.2.3</ecNumber>
    </recommendedName>
</protein>
<evidence type="ECO:0000256" key="6">
    <source>
        <dbReference type="ARBA" id="ARBA00022806"/>
    </source>
</evidence>
<gene>
    <name evidence="14" type="primary">dnaB_2</name>
    <name evidence="14" type="ORF">GCM10010403_52090</name>
</gene>
<dbReference type="InterPro" id="IPR007692">
    <property type="entry name" value="DNA_helicase_DnaB"/>
</dbReference>
<keyword evidence="7 12" id="KW-0067">ATP-binding</keyword>
<evidence type="ECO:0000256" key="10">
    <source>
        <dbReference type="ARBA" id="ARBA00048954"/>
    </source>
</evidence>
<name>A0ABN3GIG4_9ACTN</name>
<dbReference type="Proteomes" id="UP001501584">
    <property type="component" value="Unassembled WGS sequence"/>
</dbReference>
<keyword evidence="9" id="KW-0413">Isomerase</keyword>
<dbReference type="Pfam" id="PF00772">
    <property type="entry name" value="DnaB"/>
    <property type="match status" value="1"/>
</dbReference>
<keyword evidence="2 12" id="KW-0639">Primosome</keyword>
<reference evidence="14 15" key="1">
    <citation type="journal article" date="2019" name="Int. J. Syst. Evol. Microbiol.">
        <title>The Global Catalogue of Microorganisms (GCM) 10K type strain sequencing project: providing services to taxonomists for standard genome sequencing and annotation.</title>
        <authorList>
            <consortium name="The Broad Institute Genomics Platform"/>
            <consortium name="The Broad Institute Genome Sequencing Center for Infectious Disease"/>
            <person name="Wu L."/>
            <person name="Ma J."/>
        </authorList>
    </citation>
    <scope>NUCLEOTIDE SEQUENCE [LARGE SCALE GENOMIC DNA]</scope>
    <source>
        <strain evidence="14 15">JCM 6238</strain>
    </source>
</reference>
<evidence type="ECO:0000256" key="2">
    <source>
        <dbReference type="ARBA" id="ARBA00022515"/>
    </source>
</evidence>
<dbReference type="Gene3D" id="3.40.50.300">
    <property type="entry name" value="P-loop containing nucleotide triphosphate hydrolases"/>
    <property type="match status" value="1"/>
</dbReference>
<dbReference type="InterPro" id="IPR007694">
    <property type="entry name" value="DNA_helicase_DnaB-like_C"/>
</dbReference>
<dbReference type="SUPFAM" id="SSF48024">
    <property type="entry name" value="N-terminal domain of DnaB helicase"/>
    <property type="match status" value="1"/>
</dbReference>
<keyword evidence="3 12" id="KW-0235">DNA replication</keyword>
<dbReference type="Pfam" id="PF03796">
    <property type="entry name" value="DnaB_C"/>
    <property type="match status" value="1"/>
</dbReference>
<evidence type="ECO:0000256" key="11">
    <source>
        <dbReference type="NCBIfam" id="TIGR00665"/>
    </source>
</evidence>
<evidence type="ECO:0000256" key="9">
    <source>
        <dbReference type="ARBA" id="ARBA00023235"/>
    </source>
</evidence>
<keyword evidence="5 12" id="KW-0378">Hydrolase</keyword>
<evidence type="ECO:0000256" key="12">
    <source>
        <dbReference type="RuleBase" id="RU362085"/>
    </source>
</evidence>
<organism evidence="14 15">
    <name type="scientific">Glycomyces rutgersensis</name>
    <dbReference type="NCBI Taxonomy" id="58115"/>
    <lineage>
        <taxon>Bacteria</taxon>
        <taxon>Bacillati</taxon>
        <taxon>Actinomycetota</taxon>
        <taxon>Actinomycetes</taxon>
        <taxon>Glycomycetales</taxon>
        <taxon>Glycomycetaceae</taxon>
        <taxon>Glycomyces</taxon>
    </lineage>
</organism>
<dbReference type="Gene3D" id="1.10.860.10">
    <property type="entry name" value="DNAb Helicase, Chain A"/>
    <property type="match status" value="1"/>
</dbReference>
<keyword evidence="8 12" id="KW-0238">DNA-binding</keyword>
<dbReference type="InterPro" id="IPR027417">
    <property type="entry name" value="P-loop_NTPase"/>
</dbReference>